<dbReference type="EMBL" id="CM035410">
    <property type="protein sequence ID" value="KAH7438038.1"/>
    <property type="molecule type" value="Genomic_DNA"/>
</dbReference>
<evidence type="ECO:0000313" key="3">
    <source>
        <dbReference type="Proteomes" id="UP000825935"/>
    </source>
</evidence>
<gene>
    <name evidence="2" type="ORF">KP509_05G102400</name>
</gene>
<reference evidence="2" key="1">
    <citation type="submission" date="2021-08" db="EMBL/GenBank/DDBJ databases">
        <title>WGS assembly of Ceratopteris richardii.</title>
        <authorList>
            <person name="Marchant D.B."/>
            <person name="Chen G."/>
            <person name="Jenkins J."/>
            <person name="Shu S."/>
            <person name="Leebens-Mack J."/>
            <person name="Grimwood J."/>
            <person name="Schmutz J."/>
            <person name="Soltis P."/>
            <person name="Soltis D."/>
            <person name="Chen Z.-H."/>
        </authorList>
    </citation>
    <scope>NUCLEOTIDE SEQUENCE</scope>
    <source>
        <strain evidence="2">Whitten #5841</strain>
        <tissue evidence="2">Leaf</tissue>
    </source>
</reference>
<accession>A0A8T2UTG8</accession>
<name>A0A8T2UTG8_CERRI</name>
<dbReference type="Proteomes" id="UP000825935">
    <property type="component" value="Chromosome 5"/>
</dbReference>
<feature type="chain" id="PRO_5035752805" evidence="1">
    <location>
        <begin position="22"/>
        <end position="85"/>
    </location>
</feature>
<comment type="caution">
    <text evidence="2">The sequence shown here is derived from an EMBL/GenBank/DDBJ whole genome shotgun (WGS) entry which is preliminary data.</text>
</comment>
<dbReference type="AlphaFoldDB" id="A0A8T2UTG8"/>
<protein>
    <submittedName>
        <fullName evidence="2">Uncharacterized protein</fullName>
    </submittedName>
</protein>
<keyword evidence="1" id="KW-0732">Signal</keyword>
<sequence length="85" mass="9350">MARTALCFMLLILVALLGGDAAPSTGYARRTLLSVEPDRVVSNDNFPIQYASAGSFGEHPLRRPNFVRIQQELEAKAFALKQQNS</sequence>
<organism evidence="2 3">
    <name type="scientific">Ceratopteris richardii</name>
    <name type="common">Triangle waterfern</name>
    <dbReference type="NCBI Taxonomy" id="49495"/>
    <lineage>
        <taxon>Eukaryota</taxon>
        <taxon>Viridiplantae</taxon>
        <taxon>Streptophyta</taxon>
        <taxon>Embryophyta</taxon>
        <taxon>Tracheophyta</taxon>
        <taxon>Polypodiopsida</taxon>
        <taxon>Polypodiidae</taxon>
        <taxon>Polypodiales</taxon>
        <taxon>Pteridineae</taxon>
        <taxon>Pteridaceae</taxon>
        <taxon>Parkerioideae</taxon>
        <taxon>Ceratopteris</taxon>
    </lineage>
</organism>
<dbReference type="OrthoDB" id="10603860at2759"/>
<keyword evidence="3" id="KW-1185">Reference proteome</keyword>
<evidence type="ECO:0000256" key="1">
    <source>
        <dbReference type="SAM" id="SignalP"/>
    </source>
</evidence>
<evidence type="ECO:0000313" key="2">
    <source>
        <dbReference type="EMBL" id="KAH7438038.1"/>
    </source>
</evidence>
<feature type="signal peptide" evidence="1">
    <location>
        <begin position="1"/>
        <end position="21"/>
    </location>
</feature>
<proteinExistence type="predicted"/>